<reference evidence="4" key="1">
    <citation type="journal article" date="2011" name="Nature">
        <title>Genome sequence and analysis of the tuber crop potato.</title>
        <authorList>
            <consortium name="The Potato Genome Sequencing Consortium"/>
        </authorList>
    </citation>
    <scope>NUCLEOTIDE SEQUENCE [LARGE SCALE GENOMIC DNA]</scope>
    <source>
        <strain evidence="4">cv. DM1-3 516 R44</strain>
    </source>
</reference>
<proteinExistence type="predicted"/>
<feature type="domain" description="Transposase-associated" evidence="2">
    <location>
        <begin position="8"/>
        <end position="80"/>
    </location>
</feature>
<dbReference type="Pfam" id="PF13963">
    <property type="entry name" value="Transpos_assoc"/>
    <property type="match status" value="1"/>
</dbReference>
<dbReference type="Proteomes" id="UP000011115">
    <property type="component" value="Unassembled WGS sequence"/>
</dbReference>
<evidence type="ECO:0000256" key="1">
    <source>
        <dbReference type="SAM" id="MobiDB-lite"/>
    </source>
</evidence>
<accession>M1DTK7</accession>
<dbReference type="InterPro" id="IPR029480">
    <property type="entry name" value="Transpos_assoc"/>
</dbReference>
<organism evidence="3 4">
    <name type="scientific">Solanum tuberosum</name>
    <name type="common">Potato</name>
    <dbReference type="NCBI Taxonomy" id="4113"/>
    <lineage>
        <taxon>Eukaryota</taxon>
        <taxon>Viridiplantae</taxon>
        <taxon>Streptophyta</taxon>
        <taxon>Embryophyta</taxon>
        <taxon>Tracheophyta</taxon>
        <taxon>Spermatophyta</taxon>
        <taxon>Magnoliopsida</taxon>
        <taxon>eudicotyledons</taxon>
        <taxon>Gunneridae</taxon>
        <taxon>Pentapetalae</taxon>
        <taxon>asterids</taxon>
        <taxon>lamiids</taxon>
        <taxon>Solanales</taxon>
        <taxon>Solanaceae</taxon>
        <taxon>Solanoideae</taxon>
        <taxon>Solaneae</taxon>
        <taxon>Solanum</taxon>
    </lineage>
</organism>
<dbReference type="PaxDb" id="4113-PGSC0003DMT400094178"/>
<dbReference type="EnsemblPlants" id="PGSC0003DMT400094178">
    <property type="protein sequence ID" value="PGSC0003DMT400094178"/>
    <property type="gene ID" value="PGSC0003DMG400043749"/>
</dbReference>
<keyword evidence="4" id="KW-1185">Reference proteome</keyword>
<evidence type="ECO:0000313" key="4">
    <source>
        <dbReference type="Proteomes" id="UP000011115"/>
    </source>
</evidence>
<name>M1DTK7_SOLTU</name>
<dbReference type="InParanoid" id="M1DTK7"/>
<reference evidence="3" key="2">
    <citation type="submission" date="2015-06" db="UniProtKB">
        <authorList>
            <consortium name="EnsemblPlants"/>
        </authorList>
    </citation>
    <scope>IDENTIFICATION</scope>
    <source>
        <strain evidence="3">DM1-3 516 R44</strain>
    </source>
</reference>
<dbReference type="eggNOG" id="ENOG502T0S9">
    <property type="taxonomic scope" value="Eukaryota"/>
</dbReference>
<protein>
    <submittedName>
        <fullName evidence="3">Retrotransposon protein, Ty3-gypsy subclass</fullName>
    </submittedName>
</protein>
<dbReference type="AlphaFoldDB" id="M1DTK7"/>
<dbReference type="STRING" id="4113.M1DTK7"/>
<evidence type="ECO:0000259" key="2">
    <source>
        <dbReference type="Pfam" id="PF13963"/>
    </source>
</evidence>
<dbReference type="Gramene" id="PGSC0003DMT400094178">
    <property type="protein sequence ID" value="PGSC0003DMT400094178"/>
    <property type="gene ID" value="PGSC0003DMG400043749"/>
</dbReference>
<dbReference type="HOGENOM" id="CLU_1196634_0_0_1"/>
<sequence>MSRDNHDKSWMNCLRWTDEYIHGVNNFLDKAFERASQGKEILCPCKKCINRYWHYRNVVEDHLVVDGFVDGYTKWTFHGEGSSARNTPHPINDDEGHPIGRENRKDCTFLMDSELRHEAHRYALFNTGDEPVENLIELDEGDFRWSREEVAVDVVDIPCNAQHSEDTIVETSEEEDDVDETDWDWMEADE</sequence>
<evidence type="ECO:0000313" key="3">
    <source>
        <dbReference type="EnsemblPlants" id="PGSC0003DMT400094178"/>
    </source>
</evidence>
<feature type="region of interest" description="Disordered" evidence="1">
    <location>
        <begin position="168"/>
        <end position="190"/>
    </location>
</feature>